<dbReference type="InterPro" id="IPR009602">
    <property type="entry name" value="CBAR/FAM92"/>
</dbReference>
<sequence length="117" mass="13896">MAHCTRDNQTRRIQWNITNVEKHFGQMCQLFAAFVSKTAKVRNKADLLVREISLYADTETPSLKRGLKQYADHLAKIQDYRQAQLDFYITQNKMCIIGRLHLRIKIYFYALEKKRKS</sequence>
<accession>A0A669D339</accession>
<dbReference type="PANTHER" id="PTHR21223">
    <property type="entry name" value="CBY1-INTERACTING BAR DOMAIN-CONTAINING PROTEIN HOMOLOG"/>
    <property type="match status" value="1"/>
</dbReference>
<dbReference type="AlphaFoldDB" id="A0A669D339"/>
<evidence type="ECO:0000313" key="2">
    <source>
        <dbReference type="Proteomes" id="UP000005207"/>
    </source>
</evidence>
<dbReference type="Pfam" id="PF06730">
    <property type="entry name" value="FAM92"/>
    <property type="match status" value="1"/>
</dbReference>
<keyword evidence="2" id="KW-1185">Reference proteome</keyword>
<dbReference type="GO" id="GO:0036064">
    <property type="term" value="C:ciliary basal body"/>
    <property type="evidence" value="ECO:0007669"/>
    <property type="project" value="TreeGrafter"/>
</dbReference>
<organism evidence="1 2">
    <name type="scientific">Oreochromis niloticus</name>
    <name type="common">Nile tilapia</name>
    <name type="synonym">Tilapia nilotica</name>
    <dbReference type="NCBI Taxonomy" id="8128"/>
    <lineage>
        <taxon>Eukaryota</taxon>
        <taxon>Metazoa</taxon>
        <taxon>Chordata</taxon>
        <taxon>Craniata</taxon>
        <taxon>Vertebrata</taxon>
        <taxon>Euteleostomi</taxon>
        <taxon>Actinopterygii</taxon>
        <taxon>Neopterygii</taxon>
        <taxon>Teleostei</taxon>
        <taxon>Neoteleostei</taxon>
        <taxon>Acanthomorphata</taxon>
        <taxon>Ovalentaria</taxon>
        <taxon>Cichlomorphae</taxon>
        <taxon>Cichliformes</taxon>
        <taxon>Cichlidae</taxon>
        <taxon>African cichlids</taxon>
        <taxon>Pseudocrenilabrinae</taxon>
        <taxon>Oreochromini</taxon>
        <taxon>Oreochromis</taxon>
    </lineage>
</organism>
<dbReference type="GeneTree" id="ENSGT00390000010285"/>
<proteinExistence type="predicted"/>
<dbReference type="GO" id="GO:0060271">
    <property type="term" value="P:cilium assembly"/>
    <property type="evidence" value="ECO:0007669"/>
    <property type="project" value="TreeGrafter"/>
</dbReference>
<dbReference type="Ensembl" id="ENSONIT00000066439.1">
    <property type="protein sequence ID" value="ENSONIP00000054988.1"/>
    <property type="gene ID" value="ENSONIG00000042069.1"/>
</dbReference>
<reference evidence="1" key="3">
    <citation type="submission" date="2025-09" db="UniProtKB">
        <authorList>
            <consortium name="Ensembl"/>
        </authorList>
    </citation>
    <scope>IDENTIFICATION</scope>
</reference>
<dbReference type="GO" id="GO:0035869">
    <property type="term" value="C:ciliary transition zone"/>
    <property type="evidence" value="ECO:0007669"/>
    <property type="project" value="TreeGrafter"/>
</dbReference>
<dbReference type="InParanoid" id="A0A669D339"/>
<name>A0A669D339_ORENI</name>
<protein>
    <submittedName>
        <fullName evidence="1">Uncharacterized protein</fullName>
    </submittedName>
</protein>
<dbReference type="PANTHER" id="PTHR21223:SF4">
    <property type="entry name" value="CBY1-INTERACTING BAR DOMAIN-CONTAINING PROTEIN 1"/>
    <property type="match status" value="1"/>
</dbReference>
<dbReference type="Proteomes" id="UP000005207">
    <property type="component" value="Linkage group LG19"/>
</dbReference>
<reference evidence="2" key="1">
    <citation type="submission" date="2012-01" db="EMBL/GenBank/DDBJ databases">
        <title>The Genome Sequence of Oreochromis niloticus (Nile Tilapia).</title>
        <authorList>
            <consortium name="Broad Institute Genome Assembly Team"/>
            <consortium name="Broad Institute Sequencing Platform"/>
            <person name="Di Palma F."/>
            <person name="Johnson J."/>
            <person name="Lander E.S."/>
            <person name="Lindblad-Toh K."/>
        </authorList>
    </citation>
    <scope>NUCLEOTIDE SEQUENCE [LARGE SCALE GENOMIC DNA]</scope>
</reference>
<evidence type="ECO:0000313" key="1">
    <source>
        <dbReference type="Ensembl" id="ENSONIP00000054988.1"/>
    </source>
</evidence>
<reference evidence="1" key="2">
    <citation type="submission" date="2025-08" db="UniProtKB">
        <authorList>
            <consortium name="Ensembl"/>
        </authorList>
    </citation>
    <scope>IDENTIFICATION</scope>
</reference>